<feature type="transmembrane region" description="Helical" evidence="12">
    <location>
        <begin position="319"/>
        <end position="344"/>
    </location>
</feature>
<keyword evidence="6 12" id="KW-0812">Transmembrane</keyword>
<feature type="transmembrane region" description="Helical" evidence="12">
    <location>
        <begin position="12"/>
        <end position="35"/>
    </location>
</feature>
<evidence type="ECO:0000313" key="15">
    <source>
        <dbReference type="Proteomes" id="UP000501379"/>
    </source>
</evidence>
<evidence type="ECO:0000256" key="10">
    <source>
        <dbReference type="ARBA" id="ARBA00023004"/>
    </source>
</evidence>
<feature type="transmembrane region" description="Helical" evidence="12">
    <location>
        <begin position="127"/>
        <end position="147"/>
    </location>
</feature>
<feature type="region of interest" description="Disordered" evidence="13">
    <location>
        <begin position="447"/>
        <end position="481"/>
    </location>
</feature>
<dbReference type="PANTHER" id="PTHR30365">
    <property type="entry name" value="CYTOCHROME D UBIQUINOL OXIDASE"/>
    <property type="match status" value="1"/>
</dbReference>
<keyword evidence="11 12" id="KW-0472">Membrane</keyword>
<proteinExistence type="inferred from homology"/>
<evidence type="ECO:0000256" key="9">
    <source>
        <dbReference type="ARBA" id="ARBA00022989"/>
    </source>
</evidence>
<dbReference type="Pfam" id="PF01654">
    <property type="entry name" value="Cyt_bd_oxida_I"/>
    <property type="match status" value="1"/>
</dbReference>
<dbReference type="Proteomes" id="UP000501379">
    <property type="component" value="Chromosome"/>
</dbReference>
<reference evidence="14" key="1">
    <citation type="submission" date="2020-07" db="EMBL/GenBank/DDBJ databases">
        <title>Nitrate ammonifying Pseudomonas campi sp. nov. isolated from German agricultural grassland.</title>
        <authorList>
            <person name="Timsy T."/>
            <person name="Ulrich A."/>
            <person name="Spanner T."/>
            <person name="Foesel B."/>
            <person name="Kolb S."/>
            <person name="Horn M.A."/>
            <person name="Behrendt U."/>
        </authorList>
    </citation>
    <scope>NUCLEOTIDE SEQUENCE</scope>
    <source>
        <strain evidence="14">S1-A32-2</strain>
    </source>
</reference>
<dbReference type="InterPro" id="IPR002585">
    <property type="entry name" value="Cyt-d_ubiquinol_oxidase_su_1"/>
</dbReference>
<dbReference type="GO" id="GO:0016682">
    <property type="term" value="F:oxidoreductase activity, acting on diphenols and related substances as donors, oxygen as acceptor"/>
    <property type="evidence" value="ECO:0007669"/>
    <property type="project" value="TreeGrafter"/>
</dbReference>
<keyword evidence="15" id="KW-1185">Reference proteome</keyword>
<keyword evidence="3 12" id="KW-0813">Transport</keyword>
<feature type="transmembrane region" description="Helical" evidence="12">
    <location>
        <begin position="97"/>
        <end position="120"/>
    </location>
</feature>
<evidence type="ECO:0000256" key="3">
    <source>
        <dbReference type="ARBA" id="ARBA00022448"/>
    </source>
</evidence>
<comment type="similarity">
    <text evidence="2 12">Belongs to the cytochrome ubiquinol oxidase subunit 1 family.</text>
</comment>
<dbReference type="PIRSF" id="PIRSF006446">
    <property type="entry name" value="Cyt_quinol_oxidase_1"/>
    <property type="match status" value="1"/>
</dbReference>
<evidence type="ECO:0000256" key="8">
    <source>
        <dbReference type="ARBA" id="ARBA00022982"/>
    </source>
</evidence>
<feature type="transmembrane region" description="Helical" evidence="12">
    <location>
        <begin position="220"/>
        <end position="237"/>
    </location>
</feature>
<keyword evidence="4 12" id="KW-1003">Cell membrane</keyword>
<dbReference type="KEGG" id="pcam:HNE05_14720"/>
<gene>
    <name evidence="14" type="ORF">HNE05_14720</name>
</gene>
<keyword evidence="7 12" id="KW-0479">Metal-binding</keyword>
<dbReference type="GO" id="GO:0019646">
    <property type="term" value="P:aerobic electron transport chain"/>
    <property type="evidence" value="ECO:0007669"/>
    <property type="project" value="InterPro"/>
</dbReference>
<dbReference type="AlphaFoldDB" id="A0A6M8FXE7"/>
<evidence type="ECO:0000256" key="5">
    <source>
        <dbReference type="ARBA" id="ARBA00022617"/>
    </source>
</evidence>
<evidence type="ECO:0000256" key="13">
    <source>
        <dbReference type="SAM" id="MobiDB-lite"/>
    </source>
</evidence>
<dbReference type="RefSeq" id="WP_173209560.1">
    <property type="nucleotide sequence ID" value="NZ_CP053697.2"/>
</dbReference>
<dbReference type="EMBL" id="CP053697">
    <property type="protein sequence ID" value="QKE64546.1"/>
    <property type="molecule type" value="Genomic_DNA"/>
</dbReference>
<evidence type="ECO:0000256" key="12">
    <source>
        <dbReference type="PIRNR" id="PIRNR006446"/>
    </source>
</evidence>
<evidence type="ECO:0000313" key="14">
    <source>
        <dbReference type="EMBL" id="QKE64546.1"/>
    </source>
</evidence>
<feature type="transmembrane region" description="Helical" evidence="12">
    <location>
        <begin position="56"/>
        <end position="77"/>
    </location>
</feature>
<protein>
    <submittedName>
        <fullName evidence="14">Cytochrome ubiquinol oxidase subunit I</fullName>
    </submittedName>
</protein>
<evidence type="ECO:0000256" key="11">
    <source>
        <dbReference type="ARBA" id="ARBA00023136"/>
    </source>
</evidence>
<accession>A0A6M8FXE7</accession>
<evidence type="ECO:0000256" key="6">
    <source>
        <dbReference type="ARBA" id="ARBA00022692"/>
    </source>
</evidence>
<organism evidence="14 15">
    <name type="scientific">Aquipseudomonas campi</name>
    <dbReference type="NCBI Taxonomy" id="2731681"/>
    <lineage>
        <taxon>Bacteria</taxon>
        <taxon>Pseudomonadati</taxon>
        <taxon>Pseudomonadota</taxon>
        <taxon>Gammaproteobacteria</taxon>
        <taxon>Pseudomonadales</taxon>
        <taxon>Pseudomonadaceae</taxon>
        <taxon>Aquipseudomonas</taxon>
    </lineage>
</organism>
<dbReference type="GO" id="GO:0020037">
    <property type="term" value="F:heme binding"/>
    <property type="evidence" value="ECO:0007669"/>
    <property type="project" value="TreeGrafter"/>
</dbReference>
<dbReference type="GO" id="GO:0009055">
    <property type="term" value="F:electron transfer activity"/>
    <property type="evidence" value="ECO:0007669"/>
    <property type="project" value="UniProtKB-UniRule"/>
</dbReference>
<comment type="subcellular location">
    <subcellularLocation>
        <location evidence="12">Cell inner membrane</location>
    </subcellularLocation>
    <subcellularLocation>
        <location evidence="1">Cell membrane</location>
        <topology evidence="1">Multi-pass membrane protein</topology>
    </subcellularLocation>
</comment>
<feature type="transmembrane region" description="Helical" evidence="12">
    <location>
        <begin position="184"/>
        <end position="208"/>
    </location>
</feature>
<dbReference type="GO" id="GO:0005886">
    <property type="term" value="C:plasma membrane"/>
    <property type="evidence" value="ECO:0007669"/>
    <property type="project" value="UniProtKB-SubCell"/>
</dbReference>
<evidence type="ECO:0000256" key="7">
    <source>
        <dbReference type="ARBA" id="ARBA00022723"/>
    </source>
</evidence>
<keyword evidence="10 12" id="KW-0408">Iron</keyword>
<keyword evidence="5 12" id="KW-0349">Heme</keyword>
<evidence type="ECO:0000256" key="2">
    <source>
        <dbReference type="ARBA" id="ARBA00009819"/>
    </source>
</evidence>
<name>A0A6M8FXE7_9GAMM</name>
<dbReference type="GO" id="GO:0046872">
    <property type="term" value="F:metal ion binding"/>
    <property type="evidence" value="ECO:0007669"/>
    <property type="project" value="UniProtKB-UniRule"/>
</dbReference>
<feature type="transmembrane region" description="Helical" evidence="12">
    <location>
        <begin position="407"/>
        <end position="428"/>
    </location>
</feature>
<evidence type="ECO:0000256" key="4">
    <source>
        <dbReference type="ARBA" id="ARBA00022475"/>
    </source>
</evidence>
<sequence length="481" mass="53031">MFGLDALELARIQFAFTISFHIVFPAISIGLASYLAVLEGLWLKTKNEVYYDLFRFWLQIFAVAFGMGVVSGVVMSYQFGTNWSQLSTAAGSIMGPLLTYEVLTAFFLEAGFLGIMLFGLNKVGKGLHFFATLMVAIGTLISTFWILSSNSWMQTPQGYSIVDGIFYPESWWDIVFNPSFPYRLAHMAVAAFLSTAFIVGGTAAWHLLKGKRDPATRMMFSMALWMALLVAPIQAFIGDLHGLNTLKYQPAKVAAMEGHWDTEKGVPLLLFGIPDMEAETTKYAIGIPRLASLILTHDLDGEIKGLKEWAPEDRPNVSIVFWSFRVMIGLGLLMILAGVLGLWLRLRGRLYESPGLQRFMLLMGPAGLIALLAGWVTTEVGRQPWVIYGLLRTSDAVSNHSAGQMGATLSIFVVVYLAVFGVGITYLLRMMRKGPVLGLLHSHAVEEDAGPGHQRTPSRPLSAADESVDDDSVENQQETRP</sequence>
<dbReference type="GO" id="GO:0070069">
    <property type="term" value="C:cytochrome complex"/>
    <property type="evidence" value="ECO:0007669"/>
    <property type="project" value="UniProtKB-UniRule"/>
</dbReference>
<keyword evidence="8 12" id="KW-0249">Electron transport</keyword>
<dbReference type="PANTHER" id="PTHR30365:SF14">
    <property type="entry name" value="CYTOCHROME BD MENAQUINOL OXIDASE SUBUNIT I-RELATED"/>
    <property type="match status" value="1"/>
</dbReference>
<feature type="transmembrane region" description="Helical" evidence="12">
    <location>
        <begin position="356"/>
        <end position="376"/>
    </location>
</feature>
<keyword evidence="9 12" id="KW-1133">Transmembrane helix</keyword>
<evidence type="ECO:0000256" key="1">
    <source>
        <dbReference type="ARBA" id="ARBA00004651"/>
    </source>
</evidence>